<feature type="transmembrane region" description="Helical" evidence="5">
    <location>
        <begin position="82"/>
        <end position="108"/>
    </location>
</feature>
<evidence type="ECO:0000256" key="4">
    <source>
        <dbReference type="ARBA" id="ARBA00023136"/>
    </source>
</evidence>
<evidence type="ECO:0000256" key="2">
    <source>
        <dbReference type="ARBA" id="ARBA00022692"/>
    </source>
</evidence>
<dbReference type="PRINTS" id="PR00259">
    <property type="entry name" value="TMFOUR"/>
</dbReference>
<sequence>MCICISFSTLRRITEISACIMCILGVFAIIFGGVLLGQNKKVTSDSANFIAASFGIMLGLGFILLLVGALGLLAWKKRNNCLLGIYIVCLCIVVACSAIVFGVSAGAYQIVQDSKDDTNCQKKDFLIYSRKVYEKAQTVFCSKDCMCQVKQSYLNPNTISSWNWSETQGKVKSQDCPTFNQSIDFTIPSDIGNLSDLTKLLGYVETSFDCSGFCSKQPIYYFSNSYKGQPTKDCKLELLNFLDTSLLSLANGGLAVLIISIIGCVCSCSLICHKHKREGNPYYDDEYEMPNIKTNKYR</sequence>
<feature type="transmembrane region" description="Helical" evidence="5">
    <location>
        <begin position="49"/>
        <end position="75"/>
    </location>
</feature>
<dbReference type="OrthoDB" id="320734at2759"/>
<feature type="transmembrane region" description="Helical" evidence="5">
    <location>
        <begin position="16"/>
        <end position="37"/>
    </location>
</feature>
<dbReference type="Proteomes" id="UP000009168">
    <property type="component" value="Unassembled WGS sequence"/>
</dbReference>
<dbReference type="InParanoid" id="Q245V1"/>
<protein>
    <submittedName>
        <fullName evidence="6">Tetraspanin family protein</fullName>
    </submittedName>
</protein>
<dbReference type="Pfam" id="PF00335">
    <property type="entry name" value="Tetraspanin"/>
    <property type="match status" value="1"/>
</dbReference>
<comment type="subcellular location">
    <subcellularLocation>
        <location evidence="1">Membrane</location>
        <topology evidence="1">Multi-pass membrane protein</topology>
    </subcellularLocation>
</comment>
<evidence type="ECO:0000256" key="5">
    <source>
        <dbReference type="SAM" id="Phobius"/>
    </source>
</evidence>
<dbReference type="KEGG" id="tet:TTHERM_00245480"/>
<keyword evidence="3 5" id="KW-1133">Transmembrane helix</keyword>
<keyword evidence="7" id="KW-1185">Reference proteome</keyword>
<evidence type="ECO:0000256" key="1">
    <source>
        <dbReference type="ARBA" id="ARBA00004141"/>
    </source>
</evidence>
<dbReference type="GeneID" id="7827428"/>
<keyword evidence="2 5" id="KW-0812">Transmembrane</keyword>
<dbReference type="HOGENOM" id="CLU_053789_1_0_1"/>
<keyword evidence="4 5" id="KW-0472">Membrane</keyword>
<organism evidence="6 7">
    <name type="scientific">Tetrahymena thermophila (strain SB210)</name>
    <dbReference type="NCBI Taxonomy" id="312017"/>
    <lineage>
        <taxon>Eukaryota</taxon>
        <taxon>Sar</taxon>
        <taxon>Alveolata</taxon>
        <taxon>Ciliophora</taxon>
        <taxon>Intramacronucleata</taxon>
        <taxon>Oligohymenophorea</taxon>
        <taxon>Hymenostomatida</taxon>
        <taxon>Tetrahymenina</taxon>
        <taxon>Tetrahymenidae</taxon>
        <taxon>Tetrahymena</taxon>
    </lineage>
</organism>
<gene>
    <name evidence="6" type="ORF">TTHERM_00245480</name>
</gene>
<dbReference type="InterPro" id="IPR018499">
    <property type="entry name" value="Tetraspanin/Peripherin"/>
</dbReference>
<dbReference type="AlphaFoldDB" id="Q245V1"/>
<accession>Q245V1</accession>
<reference evidence="7" key="1">
    <citation type="journal article" date="2006" name="PLoS Biol.">
        <title>Macronuclear genome sequence of the ciliate Tetrahymena thermophila, a model eukaryote.</title>
        <authorList>
            <person name="Eisen J.A."/>
            <person name="Coyne R.S."/>
            <person name="Wu M."/>
            <person name="Wu D."/>
            <person name="Thiagarajan M."/>
            <person name="Wortman J.R."/>
            <person name="Badger J.H."/>
            <person name="Ren Q."/>
            <person name="Amedeo P."/>
            <person name="Jones K.M."/>
            <person name="Tallon L.J."/>
            <person name="Delcher A.L."/>
            <person name="Salzberg S.L."/>
            <person name="Silva J.C."/>
            <person name="Haas B.J."/>
            <person name="Majoros W.H."/>
            <person name="Farzad M."/>
            <person name="Carlton J.M."/>
            <person name="Smith R.K. Jr."/>
            <person name="Garg J."/>
            <person name="Pearlman R.E."/>
            <person name="Karrer K.M."/>
            <person name="Sun L."/>
            <person name="Manning G."/>
            <person name="Elde N.C."/>
            <person name="Turkewitz A.P."/>
            <person name="Asai D.J."/>
            <person name="Wilkes D.E."/>
            <person name="Wang Y."/>
            <person name="Cai H."/>
            <person name="Collins K."/>
            <person name="Stewart B.A."/>
            <person name="Lee S.R."/>
            <person name="Wilamowska K."/>
            <person name="Weinberg Z."/>
            <person name="Ruzzo W.L."/>
            <person name="Wloga D."/>
            <person name="Gaertig J."/>
            <person name="Frankel J."/>
            <person name="Tsao C.-C."/>
            <person name="Gorovsky M.A."/>
            <person name="Keeling P.J."/>
            <person name="Waller R.F."/>
            <person name="Patron N.J."/>
            <person name="Cherry J.M."/>
            <person name="Stover N.A."/>
            <person name="Krieger C.J."/>
            <person name="del Toro C."/>
            <person name="Ryder H.F."/>
            <person name="Williamson S.C."/>
            <person name="Barbeau R.A."/>
            <person name="Hamilton E.P."/>
            <person name="Orias E."/>
        </authorList>
    </citation>
    <scope>NUCLEOTIDE SEQUENCE [LARGE SCALE GENOMIC DNA]</scope>
    <source>
        <strain evidence="7">SB210</strain>
    </source>
</reference>
<dbReference type="EMBL" id="GG662474">
    <property type="protein sequence ID" value="EAS03532.1"/>
    <property type="molecule type" value="Genomic_DNA"/>
</dbReference>
<evidence type="ECO:0000313" key="6">
    <source>
        <dbReference type="EMBL" id="EAS03532.1"/>
    </source>
</evidence>
<proteinExistence type="predicted"/>
<dbReference type="GO" id="GO:0016020">
    <property type="term" value="C:membrane"/>
    <property type="evidence" value="ECO:0007669"/>
    <property type="project" value="UniProtKB-SubCell"/>
</dbReference>
<feature type="transmembrane region" description="Helical" evidence="5">
    <location>
        <begin position="246"/>
        <end position="272"/>
    </location>
</feature>
<name>Q245V1_TETTS</name>
<evidence type="ECO:0000256" key="3">
    <source>
        <dbReference type="ARBA" id="ARBA00022989"/>
    </source>
</evidence>
<dbReference type="RefSeq" id="XP_001023777.1">
    <property type="nucleotide sequence ID" value="XM_001023777.3"/>
</dbReference>
<evidence type="ECO:0000313" key="7">
    <source>
        <dbReference type="Proteomes" id="UP000009168"/>
    </source>
</evidence>